<keyword evidence="3" id="KW-0489">Methyltransferase</keyword>
<evidence type="ECO:0000256" key="1">
    <source>
        <dbReference type="ARBA" id="ARBA00022679"/>
    </source>
</evidence>
<sequence length="260" mass="29451">MQGREVEFSFENIYGKGMASIYDMLNPHSSDEVQETAQFIYDEAPKGRVLELGVGTGRLALRLADMGMNVHGIDASEPMLQKLRERDSAARIKVSVGDFTESLPDDKYDVVLMSGGTFFLIASQERQIETLELMKSRLKSDGVVVIENYDPTYHHRNAEPATRTFPLENGILIETETVVRLYQAAITSRTVVGAEGFQGTFNEHLRYVWMSEFDLMARIAGLKLRDRFSSWKREPLTMDPSAPVNRYLSVFERQGHSETL</sequence>
<dbReference type="GO" id="GO:0008168">
    <property type="term" value="F:methyltransferase activity"/>
    <property type="evidence" value="ECO:0007669"/>
    <property type="project" value="UniProtKB-KW"/>
</dbReference>
<feature type="domain" description="Methyltransferase" evidence="2">
    <location>
        <begin position="49"/>
        <end position="142"/>
    </location>
</feature>
<reference evidence="3 4" key="1">
    <citation type="journal article" date="2014" name="Int. J. Syst. Evol. Microbiol.">
        <title>Complete genome sequence of Corynebacterium casei LMG S-19264T (=DSM 44701T), isolated from a smear-ripened cheese.</title>
        <authorList>
            <consortium name="US DOE Joint Genome Institute (JGI-PGF)"/>
            <person name="Walter F."/>
            <person name="Albersmeier A."/>
            <person name="Kalinowski J."/>
            <person name="Ruckert C."/>
        </authorList>
    </citation>
    <scope>NUCLEOTIDE SEQUENCE [LARGE SCALE GENOMIC DNA]</scope>
    <source>
        <strain evidence="3 4">JCM 4677</strain>
    </source>
</reference>
<gene>
    <name evidence="3" type="ORF">GCM10017557_53320</name>
</gene>
<evidence type="ECO:0000313" key="3">
    <source>
        <dbReference type="EMBL" id="BCL30473.1"/>
    </source>
</evidence>
<dbReference type="SUPFAM" id="SSF53335">
    <property type="entry name" value="S-adenosyl-L-methionine-dependent methyltransferases"/>
    <property type="match status" value="1"/>
</dbReference>
<dbReference type="Gene3D" id="3.40.50.150">
    <property type="entry name" value="Vaccinia Virus protein VP39"/>
    <property type="match status" value="1"/>
</dbReference>
<organism evidence="3 4">
    <name type="scientific">Streptomyces aurantiacus</name>
    <dbReference type="NCBI Taxonomy" id="47760"/>
    <lineage>
        <taxon>Bacteria</taxon>
        <taxon>Bacillati</taxon>
        <taxon>Actinomycetota</taxon>
        <taxon>Actinomycetes</taxon>
        <taxon>Kitasatosporales</taxon>
        <taxon>Streptomycetaceae</taxon>
        <taxon>Streptomyces</taxon>
        <taxon>Streptomyces aurantiacus group</taxon>
    </lineage>
</organism>
<dbReference type="InterPro" id="IPR029063">
    <property type="entry name" value="SAM-dependent_MTases_sf"/>
</dbReference>
<dbReference type="PANTHER" id="PTHR43861">
    <property type="entry name" value="TRANS-ACONITATE 2-METHYLTRANSFERASE-RELATED"/>
    <property type="match status" value="1"/>
</dbReference>
<evidence type="ECO:0000259" key="2">
    <source>
        <dbReference type="Pfam" id="PF13649"/>
    </source>
</evidence>
<dbReference type="GO" id="GO:0017000">
    <property type="term" value="P:antibiotic biosynthetic process"/>
    <property type="evidence" value="ECO:0007669"/>
    <property type="project" value="UniProtKB-ARBA"/>
</dbReference>
<proteinExistence type="predicted"/>
<dbReference type="RefSeq" id="WP_079103272.1">
    <property type="nucleotide sequence ID" value="NZ_AP023440.1"/>
</dbReference>
<name>A0A7G1P3W0_9ACTN</name>
<dbReference type="InterPro" id="IPR041698">
    <property type="entry name" value="Methyltransf_25"/>
</dbReference>
<keyword evidence="4" id="KW-1185">Reference proteome</keyword>
<accession>A0A7G1P3W0</accession>
<dbReference type="EMBL" id="AP023440">
    <property type="protein sequence ID" value="BCL30473.1"/>
    <property type="molecule type" value="Genomic_DNA"/>
</dbReference>
<dbReference type="AlphaFoldDB" id="A0A7G1P3W0"/>
<dbReference type="KEGG" id="sgm:GCM10017557_53320"/>
<evidence type="ECO:0000313" key="4">
    <source>
        <dbReference type="Proteomes" id="UP000516444"/>
    </source>
</evidence>
<protein>
    <submittedName>
        <fullName evidence="3">Methyltransferase</fullName>
    </submittedName>
</protein>
<dbReference type="GO" id="GO:0032259">
    <property type="term" value="P:methylation"/>
    <property type="evidence" value="ECO:0007669"/>
    <property type="project" value="UniProtKB-KW"/>
</dbReference>
<dbReference type="OrthoDB" id="3172472at2"/>
<keyword evidence="1" id="KW-0808">Transferase</keyword>
<dbReference type="Proteomes" id="UP000516444">
    <property type="component" value="Chromosome"/>
</dbReference>
<dbReference type="CDD" id="cd02440">
    <property type="entry name" value="AdoMet_MTases"/>
    <property type="match status" value="1"/>
</dbReference>
<dbReference type="Pfam" id="PF13649">
    <property type="entry name" value="Methyltransf_25"/>
    <property type="match status" value="1"/>
</dbReference>